<dbReference type="PANTHER" id="PTHR43685:SF2">
    <property type="entry name" value="GLYCOSYLTRANSFERASE 2-LIKE DOMAIN-CONTAINING PROTEIN"/>
    <property type="match status" value="1"/>
</dbReference>
<dbReference type="RefSeq" id="WP_102188812.1">
    <property type="nucleotide sequence ID" value="NZ_PNGI01000024.1"/>
</dbReference>
<proteinExistence type="predicted"/>
<reference evidence="2 3" key="1">
    <citation type="submission" date="2017-09" db="EMBL/GenBank/DDBJ databases">
        <title>Bacterial strain isolated from the female urinary microbiota.</title>
        <authorList>
            <person name="Thomas-White K."/>
            <person name="Kumar N."/>
            <person name="Forster S."/>
            <person name="Putonti C."/>
            <person name="Lawley T."/>
            <person name="Wolfe A.J."/>
        </authorList>
    </citation>
    <scope>NUCLEOTIDE SEQUENCE [LARGE SCALE GENOMIC DNA]</scope>
    <source>
        <strain evidence="2 3">UMB0818</strain>
    </source>
</reference>
<dbReference type="SUPFAM" id="SSF53448">
    <property type="entry name" value="Nucleotide-diphospho-sugar transferases"/>
    <property type="match status" value="1"/>
</dbReference>
<comment type="caution">
    <text evidence="2">The sequence shown here is derived from an EMBL/GenBank/DDBJ whole genome shotgun (WGS) entry which is preliminary data.</text>
</comment>
<dbReference type="Proteomes" id="UP000235661">
    <property type="component" value="Unassembled WGS sequence"/>
</dbReference>
<dbReference type="PANTHER" id="PTHR43685">
    <property type="entry name" value="GLYCOSYLTRANSFERASE"/>
    <property type="match status" value="1"/>
</dbReference>
<dbReference type="Gene3D" id="3.90.550.10">
    <property type="entry name" value="Spore Coat Polysaccharide Biosynthesis Protein SpsA, Chain A"/>
    <property type="match status" value="1"/>
</dbReference>
<gene>
    <name evidence="2" type="ORF">CJ232_09545</name>
</gene>
<evidence type="ECO:0000313" key="2">
    <source>
        <dbReference type="EMBL" id="PMC08343.1"/>
    </source>
</evidence>
<dbReference type="InterPro" id="IPR001173">
    <property type="entry name" value="Glyco_trans_2-like"/>
</dbReference>
<dbReference type="EMBL" id="PNGI01000024">
    <property type="protein sequence ID" value="PMC08343.1"/>
    <property type="molecule type" value="Genomic_DNA"/>
</dbReference>
<name>A0A2N6Q3W0_9BACT</name>
<accession>A0A2N6Q3W0</accession>
<dbReference type="AlphaFoldDB" id="A0A2N6Q3W0"/>
<sequence length="274" mass="31552">MNTDLISVIIPSYKPDNYIYKCLESVARQDIDKQRYEVIIVLNGCNEPYHTDIKLFLQQKFQGIKTLLLQTDVAGVSNARNIGLDNAQGEYIAFIDDDDIVSKNYLSELYQTNCKYPLQIVACNVKAFYDNNLNDTKPDYIGKSFLKKKNEKKSSLSVLQGRKFMSSTCCKLIPKVILTDIWFDIELTQGEDSLFMATISNKTSGIVLASEECIYYRRIRQNSSSHTAMNWMKRVQITGSLLKRYVRLLSTGKYNLCFIVTRMLGTVREYIFYC</sequence>
<keyword evidence="2" id="KW-0808">Transferase</keyword>
<dbReference type="STRING" id="1122992.GCA_000455445_00817"/>
<dbReference type="CDD" id="cd00761">
    <property type="entry name" value="Glyco_tranf_GTA_type"/>
    <property type="match status" value="1"/>
</dbReference>
<dbReference type="InterPro" id="IPR029044">
    <property type="entry name" value="Nucleotide-diphossugar_trans"/>
</dbReference>
<dbReference type="Pfam" id="PF00535">
    <property type="entry name" value="Glycos_transf_2"/>
    <property type="match status" value="1"/>
</dbReference>
<evidence type="ECO:0000259" key="1">
    <source>
        <dbReference type="Pfam" id="PF00535"/>
    </source>
</evidence>
<dbReference type="GO" id="GO:0016740">
    <property type="term" value="F:transferase activity"/>
    <property type="evidence" value="ECO:0007669"/>
    <property type="project" value="UniProtKB-KW"/>
</dbReference>
<feature type="domain" description="Glycosyltransferase 2-like" evidence="1">
    <location>
        <begin position="7"/>
        <end position="160"/>
    </location>
</feature>
<protein>
    <submittedName>
        <fullName evidence="2">Glycosyltransferase family 2 protein</fullName>
    </submittedName>
</protein>
<dbReference type="InterPro" id="IPR050834">
    <property type="entry name" value="Glycosyltransf_2"/>
</dbReference>
<evidence type="ECO:0000313" key="3">
    <source>
        <dbReference type="Proteomes" id="UP000235661"/>
    </source>
</evidence>
<organism evidence="2 3">
    <name type="scientific">Hoylesella timonensis</name>
    <dbReference type="NCBI Taxonomy" id="386414"/>
    <lineage>
        <taxon>Bacteria</taxon>
        <taxon>Pseudomonadati</taxon>
        <taxon>Bacteroidota</taxon>
        <taxon>Bacteroidia</taxon>
        <taxon>Bacteroidales</taxon>
        <taxon>Prevotellaceae</taxon>
        <taxon>Hoylesella</taxon>
    </lineage>
</organism>